<comment type="subcellular location">
    <subcellularLocation>
        <location evidence="1 6 7">Nucleus</location>
    </subcellularLocation>
</comment>
<dbReference type="GO" id="GO:0000978">
    <property type="term" value="F:RNA polymerase II cis-regulatory region sequence-specific DNA binding"/>
    <property type="evidence" value="ECO:0007669"/>
    <property type="project" value="TreeGrafter"/>
</dbReference>
<organism evidence="10 11">
    <name type="scientific">Caenorhabditis auriculariae</name>
    <dbReference type="NCBI Taxonomy" id="2777116"/>
    <lineage>
        <taxon>Eukaryota</taxon>
        <taxon>Metazoa</taxon>
        <taxon>Ecdysozoa</taxon>
        <taxon>Nematoda</taxon>
        <taxon>Chromadorea</taxon>
        <taxon>Rhabditida</taxon>
        <taxon>Rhabditina</taxon>
        <taxon>Rhabditomorpha</taxon>
        <taxon>Rhabditoidea</taxon>
        <taxon>Rhabditidae</taxon>
        <taxon>Peloderinae</taxon>
        <taxon>Caenorhabditis</taxon>
    </lineage>
</organism>
<dbReference type="SUPFAM" id="SSF46689">
    <property type="entry name" value="Homeodomain-like"/>
    <property type="match status" value="1"/>
</dbReference>
<dbReference type="PANTHER" id="PTHR45874:SF4">
    <property type="entry name" value="HOMEOBOX PROTEIN ABDOMINAL-B"/>
    <property type="match status" value="1"/>
</dbReference>
<dbReference type="GO" id="GO:0005634">
    <property type="term" value="C:nucleus"/>
    <property type="evidence" value="ECO:0007669"/>
    <property type="project" value="UniProtKB-SubCell"/>
</dbReference>
<dbReference type="PROSITE" id="PS00027">
    <property type="entry name" value="HOMEOBOX_1"/>
    <property type="match status" value="1"/>
</dbReference>
<feature type="DNA-binding region" description="Homeobox" evidence="6">
    <location>
        <begin position="536"/>
        <end position="595"/>
    </location>
</feature>
<feature type="compositionally biased region" description="Basic and acidic residues" evidence="8">
    <location>
        <begin position="82"/>
        <end position="94"/>
    </location>
</feature>
<proteinExistence type="inferred from homology"/>
<dbReference type="SMART" id="SM00389">
    <property type="entry name" value="HOX"/>
    <property type="match status" value="1"/>
</dbReference>
<evidence type="ECO:0000313" key="10">
    <source>
        <dbReference type="EMBL" id="CAD6188363.1"/>
    </source>
</evidence>
<dbReference type="PRINTS" id="PR00024">
    <property type="entry name" value="HOMEOBOX"/>
</dbReference>
<feature type="compositionally biased region" description="Polar residues" evidence="8">
    <location>
        <begin position="1"/>
        <end position="20"/>
    </location>
</feature>
<evidence type="ECO:0000256" key="1">
    <source>
        <dbReference type="ARBA" id="ARBA00004123"/>
    </source>
</evidence>
<dbReference type="InterPro" id="IPR001356">
    <property type="entry name" value="HD"/>
</dbReference>
<comment type="similarity">
    <text evidence="2">Belongs to the Abd-B homeobox family.</text>
</comment>
<sequence length="614" mass="67949">MLVENGSEQENIQGYRTSAGQRRHDERRKKREEMGGAARLRPPSSDRPSSAESAGGEAVLLRRQPFRPGPGQPPVANPKSSEISRNRRFGDENGKKAHDMLSVMNHMMNTNPNTNHSNPLSDQKPFRQDYLWAQPPTSSTNSSTTPTSTLPAGGAAGADSLSDGSNNSDAAGSPAAAASAVQLPTSSTAMTMPAGYMYQDWMSAQKAFQANRFPGANIPGFEASMMAVNSMCPTDFYSNSLPWGPYTYSQQYPFAANYSTPLVDGSLAGGCTSEKKATDYSNPRPSRYHSVSGGCGPLAVVKARWKGIGKMRLGRGIRAGKVDRKRQGHLTTTRTTSASDSLSYHLICVVVFALCFVRGRFCTKFLKKKLCWTTVVRHLQTEPIAVLGTPVLFFDWTGATDLRLRDPAAIRFYAQRNASVSVCVCGQHVFVMHFTTVFLSLRSSVLFWAQNVYECAANFSKTRKFLPALGSTQPTLLKSSYSIYKEASQSRVWPSANQSANQSIRRMRLFLASPTPHGGMCDGQLVGEWASNSHSMRKKRKPYTKQQTLELEKEFLFNTYVSKQKRWELARYLQLTERQVKIWFQNRRMKDKKQKQRASADGSAGGLILTPSID</sequence>
<accession>A0A8S1GZH0</accession>
<evidence type="ECO:0000256" key="2">
    <source>
        <dbReference type="ARBA" id="ARBA00006317"/>
    </source>
</evidence>
<dbReference type="PANTHER" id="PTHR45874">
    <property type="entry name" value="HOMEOBOX PROTEIN ABDOMINAL-B"/>
    <property type="match status" value="1"/>
</dbReference>
<dbReference type="InterPro" id="IPR020479">
    <property type="entry name" value="HD_metazoa"/>
</dbReference>
<feature type="region of interest" description="Disordered" evidence="8">
    <location>
        <begin position="132"/>
        <end position="173"/>
    </location>
</feature>
<feature type="compositionally biased region" description="Pro residues" evidence="8">
    <location>
        <begin position="67"/>
        <end position="76"/>
    </location>
</feature>
<gene>
    <name evidence="10" type="ORF">CAUJ_LOCUS4282</name>
</gene>
<dbReference type="AlphaFoldDB" id="A0A8S1GZH0"/>
<protein>
    <recommendedName>
        <fullName evidence="9">Homeobox domain-containing protein</fullName>
    </recommendedName>
</protein>
<dbReference type="CDD" id="cd00086">
    <property type="entry name" value="homeodomain"/>
    <property type="match status" value="1"/>
</dbReference>
<feature type="domain" description="Homeobox" evidence="9">
    <location>
        <begin position="534"/>
        <end position="594"/>
    </location>
</feature>
<dbReference type="OrthoDB" id="6159439at2759"/>
<keyword evidence="5 6" id="KW-0539">Nucleus</keyword>
<comment type="caution">
    <text evidence="10">The sequence shown here is derived from an EMBL/GenBank/DDBJ whole genome shotgun (WGS) entry which is preliminary data.</text>
</comment>
<evidence type="ECO:0000256" key="7">
    <source>
        <dbReference type="RuleBase" id="RU000682"/>
    </source>
</evidence>
<evidence type="ECO:0000256" key="3">
    <source>
        <dbReference type="ARBA" id="ARBA00023125"/>
    </source>
</evidence>
<evidence type="ECO:0000259" key="9">
    <source>
        <dbReference type="PROSITE" id="PS50071"/>
    </source>
</evidence>
<keyword evidence="11" id="KW-1185">Reference proteome</keyword>
<evidence type="ECO:0000256" key="8">
    <source>
        <dbReference type="SAM" id="MobiDB-lite"/>
    </source>
</evidence>
<reference evidence="10" key="1">
    <citation type="submission" date="2020-10" db="EMBL/GenBank/DDBJ databases">
        <authorList>
            <person name="Kikuchi T."/>
        </authorList>
    </citation>
    <scope>NUCLEOTIDE SEQUENCE</scope>
    <source>
        <strain evidence="10">NKZ352</strain>
    </source>
</reference>
<keyword evidence="4 6" id="KW-0371">Homeobox</keyword>
<keyword evidence="3 6" id="KW-0238">DNA-binding</keyword>
<dbReference type="InterPro" id="IPR017970">
    <property type="entry name" value="Homeobox_CS"/>
</dbReference>
<dbReference type="GO" id="GO:0000981">
    <property type="term" value="F:DNA-binding transcription factor activity, RNA polymerase II-specific"/>
    <property type="evidence" value="ECO:0007669"/>
    <property type="project" value="InterPro"/>
</dbReference>
<dbReference type="Pfam" id="PF00046">
    <property type="entry name" value="Homeodomain"/>
    <property type="match status" value="1"/>
</dbReference>
<feature type="region of interest" description="Disordered" evidence="8">
    <location>
        <begin position="1"/>
        <end position="94"/>
    </location>
</feature>
<dbReference type="InterPro" id="IPR046333">
    <property type="entry name" value="HXA10/ABDB-like"/>
</dbReference>
<feature type="compositionally biased region" description="Low complexity" evidence="8">
    <location>
        <begin position="37"/>
        <end position="54"/>
    </location>
</feature>
<dbReference type="PROSITE" id="PS50071">
    <property type="entry name" value="HOMEOBOX_2"/>
    <property type="match status" value="1"/>
</dbReference>
<feature type="compositionally biased region" description="Low complexity" evidence="8">
    <location>
        <begin position="135"/>
        <end position="173"/>
    </location>
</feature>
<evidence type="ECO:0000256" key="4">
    <source>
        <dbReference type="ARBA" id="ARBA00023155"/>
    </source>
</evidence>
<dbReference type="Gene3D" id="1.10.10.60">
    <property type="entry name" value="Homeodomain-like"/>
    <property type="match status" value="1"/>
</dbReference>
<name>A0A8S1GZH0_9PELO</name>
<dbReference type="Proteomes" id="UP000835052">
    <property type="component" value="Unassembled WGS sequence"/>
</dbReference>
<feature type="region of interest" description="Disordered" evidence="8">
    <location>
        <begin position="591"/>
        <end position="614"/>
    </location>
</feature>
<dbReference type="EMBL" id="CAJGYM010000008">
    <property type="protein sequence ID" value="CAD6188363.1"/>
    <property type="molecule type" value="Genomic_DNA"/>
</dbReference>
<evidence type="ECO:0000313" key="11">
    <source>
        <dbReference type="Proteomes" id="UP000835052"/>
    </source>
</evidence>
<evidence type="ECO:0000256" key="6">
    <source>
        <dbReference type="PROSITE-ProRule" id="PRU00108"/>
    </source>
</evidence>
<dbReference type="InterPro" id="IPR009057">
    <property type="entry name" value="Homeodomain-like_sf"/>
</dbReference>
<evidence type="ECO:0000256" key="5">
    <source>
        <dbReference type="ARBA" id="ARBA00023242"/>
    </source>
</evidence>